<organism evidence="2 3">
    <name type="scientific">Nothophoma quercina</name>
    <dbReference type="NCBI Taxonomy" id="749835"/>
    <lineage>
        <taxon>Eukaryota</taxon>
        <taxon>Fungi</taxon>
        <taxon>Dikarya</taxon>
        <taxon>Ascomycota</taxon>
        <taxon>Pezizomycotina</taxon>
        <taxon>Dothideomycetes</taxon>
        <taxon>Pleosporomycetidae</taxon>
        <taxon>Pleosporales</taxon>
        <taxon>Pleosporineae</taxon>
        <taxon>Didymellaceae</taxon>
        <taxon>Nothophoma</taxon>
    </lineage>
</organism>
<feature type="compositionally biased region" description="Low complexity" evidence="1">
    <location>
        <begin position="124"/>
        <end position="138"/>
    </location>
</feature>
<sequence>MSSSSPPCPTSNGNGPQVPPSGNGLTKETAQHTAAFSKNTSETSYVVHRMLKSIKWLQCTKDEAKHWEDIGYDIFDAAGRKTSLDILLFGDQPEVDPAAFATHFDEVASAEHALEAASADEKSQSPALSSSSSTSGGSDEVFDKPETAGKSKSFPEGKDRGAA</sequence>
<feature type="compositionally biased region" description="Polar residues" evidence="1">
    <location>
        <begin position="1"/>
        <end position="15"/>
    </location>
</feature>
<feature type="compositionally biased region" description="Polar residues" evidence="1">
    <location>
        <begin position="23"/>
        <end position="40"/>
    </location>
</feature>
<gene>
    <name evidence="2" type="ORF">SLS59_002803</name>
</gene>
<proteinExistence type="predicted"/>
<accession>A0ABR3RRQ0</accession>
<keyword evidence="3" id="KW-1185">Reference proteome</keyword>
<feature type="region of interest" description="Disordered" evidence="1">
    <location>
        <begin position="112"/>
        <end position="163"/>
    </location>
</feature>
<name>A0ABR3RRQ0_9PLEO</name>
<evidence type="ECO:0000313" key="3">
    <source>
        <dbReference type="Proteomes" id="UP001521222"/>
    </source>
</evidence>
<protein>
    <submittedName>
        <fullName evidence="2">Uncharacterized protein</fullName>
    </submittedName>
</protein>
<evidence type="ECO:0000256" key="1">
    <source>
        <dbReference type="SAM" id="MobiDB-lite"/>
    </source>
</evidence>
<dbReference type="EMBL" id="JAKIXB020000007">
    <property type="protein sequence ID" value="KAL1607099.1"/>
    <property type="molecule type" value="Genomic_DNA"/>
</dbReference>
<feature type="compositionally biased region" description="Basic and acidic residues" evidence="1">
    <location>
        <begin position="141"/>
        <end position="163"/>
    </location>
</feature>
<reference evidence="2 3" key="1">
    <citation type="submission" date="2024-02" db="EMBL/GenBank/DDBJ databases">
        <title>De novo assembly and annotation of 12 fungi associated with fruit tree decline syndrome in Ontario, Canada.</title>
        <authorList>
            <person name="Sulman M."/>
            <person name="Ellouze W."/>
            <person name="Ilyukhin E."/>
        </authorList>
    </citation>
    <scope>NUCLEOTIDE SEQUENCE [LARGE SCALE GENOMIC DNA]</scope>
    <source>
        <strain evidence="2 3">M97-236</strain>
    </source>
</reference>
<evidence type="ECO:0000313" key="2">
    <source>
        <dbReference type="EMBL" id="KAL1607099.1"/>
    </source>
</evidence>
<dbReference type="Proteomes" id="UP001521222">
    <property type="component" value="Unassembled WGS sequence"/>
</dbReference>
<feature type="region of interest" description="Disordered" evidence="1">
    <location>
        <begin position="1"/>
        <end position="40"/>
    </location>
</feature>
<comment type="caution">
    <text evidence="2">The sequence shown here is derived from an EMBL/GenBank/DDBJ whole genome shotgun (WGS) entry which is preliminary data.</text>
</comment>